<evidence type="ECO:0000313" key="2">
    <source>
        <dbReference type="EMBL" id="CAB5011783.1"/>
    </source>
</evidence>
<sequence length="90" mass="9855">MKGQPCVDARRPATNAPKPAMANCASESWPVYPVSTTTDSSRMAKQMVTTYASTHTLGDDRSRAPTMATVVTNRLHRMRPLPIEGSFCSR</sequence>
<dbReference type="AlphaFoldDB" id="A0A6J7Q808"/>
<feature type="region of interest" description="Disordered" evidence="1">
    <location>
        <begin position="1"/>
        <end position="21"/>
    </location>
</feature>
<evidence type="ECO:0000256" key="1">
    <source>
        <dbReference type="SAM" id="MobiDB-lite"/>
    </source>
</evidence>
<name>A0A6J7Q808_9ZZZZ</name>
<organism evidence="2">
    <name type="scientific">freshwater metagenome</name>
    <dbReference type="NCBI Taxonomy" id="449393"/>
    <lineage>
        <taxon>unclassified sequences</taxon>
        <taxon>metagenomes</taxon>
        <taxon>ecological metagenomes</taxon>
    </lineage>
</organism>
<gene>
    <name evidence="2" type="ORF">UFOPK3992_01263</name>
</gene>
<protein>
    <submittedName>
        <fullName evidence="2">Unannotated protein</fullName>
    </submittedName>
</protein>
<dbReference type="EMBL" id="CAFBOZ010000182">
    <property type="protein sequence ID" value="CAB5011783.1"/>
    <property type="molecule type" value="Genomic_DNA"/>
</dbReference>
<accession>A0A6J7Q808</accession>
<reference evidence="2" key="1">
    <citation type="submission" date="2020-05" db="EMBL/GenBank/DDBJ databases">
        <authorList>
            <person name="Chiriac C."/>
            <person name="Salcher M."/>
            <person name="Ghai R."/>
            <person name="Kavagutti S V."/>
        </authorList>
    </citation>
    <scope>NUCLEOTIDE SEQUENCE</scope>
</reference>
<proteinExistence type="predicted"/>